<dbReference type="SUPFAM" id="SSF52980">
    <property type="entry name" value="Restriction endonuclease-like"/>
    <property type="match status" value="1"/>
</dbReference>
<dbReference type="FunFam" id="1.10.150.20:FF:000017">
    <property type="entry name" value="DNA excision repair protein ERCC-1"/>
    <property type="match status" value="1"/>
</dbReference>
<dbReference type="EMBL" id="JBHFFA010000002">
    <property type="protein sequence ID" value="KAL2644805.1"/>
    <property type="molecule type" value="Genomic_DNA"/>
</dbReference>
<feature type="compositionally biased region" description="Low complexity" evidence="8">
    <location>
        <begin position="73"/>
        <end position="90"/>
    </location>
</feature>
<dbReference type="Proteomes" id="UP001605036">
    <property type="component" value="Unassembled WGS sequence"/>
</dbReference>
<feature type="compositionally biased region" description="Acidic residues" evidence="8">
    <location>
        <begin position="1"/>
        <end position="10"/>
    </location>
</feature>
<evidence type="ECO:0000256" key="7">
    <source>
        <dbReference type="ARBA" id="ARBA00071993"/>
    </source>
</evidence>
<evidence type="ECO:0000256" key="5">
    <source>
        <dbReference type="ARBA" id="ARBA00023204"/>
    </source>
</evidence>
<proteinExistence type="inferred from homology"/>
<name>A0ABD1ZAG5_9MARC</name>
<sequence>MGERQEEDDPTAVTRRTRIPARLPFIEPESPIPRNSTVSGSSSVVNGQGNSFTEAFSFLRDTEFYSPPPARSAPPATASTSSGAAATTSAVSHLDQEANLAALSGQARNQILVSRRQQGNPILKHIRNVRWMFMDIVPDYILGQTSCALYLSLRYHLLHPDYIYHRIRELTKGFRLRVVLCHVDVDDVIKPLHEVTKTCLLHDCSLLCAWSQEECARYLETIKSYENKPADYIQERTDNDYLSRLTNALTTVRHVNKTNVVSLGAAFATLAGVFQASMDDLARCPGIGERKVKRLYDAFHEPFRRVSTAKVKVERTDGVDITSSQVSEAQTQVAGASGGDQAGEVNVSVGQESIPTSKLMSRDGEVSLREAVNAARSKVKEKPSLKKDEASPSKRSVTTPSKKEKISPNKRRRVTETSAPLVNTEVQLKTADVPQWDPCRSQVPA</sequence>
<evidence type="ECO:0000256" key="1">
    <source>
        <dbReference type="ARBA" id="ARBA00004123"/>
    </source>
</evidence>
<dbReference type="Gene3D" id="3.40.50.10130">
    <property type="match status" value="1"/>
</dbReference>
<evidence type="ECO:0000256" key="8">
    <source>
        <dbReference type="SAM" id="MobiDB-lite"/>
    </source>
</evidence>
<dbReference type="NCBIfam" id="TIGR00597">
    <property type="entry name" value="rad10"/>
    <property type="match status" value="1"/>
</dbReference>
<evidence type="ECO:0000259" key="9">
    <source>
        <dbReference type="Pfam" id="PF03834"/>
    </source>
</evidence>
<keyword evidence="5" id="KW-0234">DNA repair</keyword>
<dbReference type="InterPro" id="IPR010994">
    <property type="entry name" value="RuvA_2-like"/>
</dbReference>
<feature type="compositionally biased region" description="Low complexity" evidence="8">
    <location>
        <begin position="35"/>
        <end position="45"/>
    </location>
</feature>
<evidence type="ECO:0000256" key="3">
    <source>
        <dbReference type="ARBA" id="ARBA00022763"/>
    </source>
</evidence>
<dbReference type="InterPro" id="IPR047260">
    <property type="entry name" value="ERCC1-like_central_dom"/>
</dbReference>
<dbReference type="CDD" id="cd22325">
    <property type="entry name" value="ERCC1_C-like"/>
    <property type="match status" value="1"/>
</dbReference>
<feature type="region of interest" description="Disordered" evidence="8">
    <location>
        <begin position="1"/>
        <end position="45"/>
    </location>
</feature>
<dbReference type="GO" id="GO:0003677">
    <property type="term" value="F:DNA binding"/>
    <property type="evidence" value="ECO:0007669"/>
    <property type="project" value="UniProtKB-KW"/>
</dbReference>
<evidence type="ECO:0000256" key="2">
    <source>
        <dbReference type="ARBA" id="ARBA00008283"/>
    </source>
</evidence>
<feature type="domain" description="ERCC1-like central" evidence="9">
    <location>
        <begin position="110"/>
        <end position="223"/>
    </location>
</feature>
<keyword evidence="6" id="KW-0539">Nucleus</keyword>
<organism evidence="10 11">
    <name type="scientific">Riccia fluitans</name>
    <dbReference type="NCBI Taxonomy" id="41844"/>
    <lineage>
        <taxon>Eukaryota</taxon>
        <taxon>Viridiplantae</taxon>
        <taxon>Streptophyta</taxon>
        <taxon>Embryophyta</taxon>
        <taxon>Marchantiophyta</taxon>
        <taxon>Marchantiopsida</taxon>
        <taxon>Marchantiidae</taxon>
        <taxon>Marchantiales</taxon>
        <taxon>Ricciaceae</taxon>
        <taxon>Riccia</taxon>
    </lineage>
</organism>
<keyword evidence="3" id="KW-0227">DNA damage</keyword>
<evidence type="ECO:0000313" key="11">
    <source>
        <dbReference type="Proteomes" id="UP001605036"/>
    </source>
</evidence>
<evidence type="ECO:0000256" key="4">
    <source>
        <dbReference type="ARBA" id="ARBA00023125"/>
    </source>
</evidence>
<dbReference type="SUPFAM" id="SSF47781">
    <property type="entry name" value="RuvA domain 2-like"/>
    <property type="match status" value="1"/>
</dbReference>
<dbReference type="PANTHER" id="PTHR12749:SF0">
    <property type="entry name" value="DNA EXCISION REPAIR PROTEIN ERCC-1"/>
    <property type="match status" value="1"/>
</dbReference>
<dbReference type="Pfam" id="PF03834">
    <property type="entry name" value="Rad10"/>
    <property type="match status" value="1"/>
</dbReference>
<dbReference type="GO" id="GO:0006302">
    <property type="term" value="P:double-strand break repair"/>
    <property type="evidence" value="ECO:0007669"/>
    <property type="project" value="UniProtKB-ARBA"/>
</dbReference>
<dbReference type="GO" id="GO:0006289">
    <property type="term" value="P:nucleotide-excision repair"/>
    <property type="evidence" value="ECO:0007669"/>
    <property type="project" value="UniProtKB-ARBA"/>
</dbReference>
<dbReference type="FunFam" id="3.40.50.10130:FF:000001">
    <property type="entry name" value="DNA excision repair protein ERCC-1"/>
    <property type="match status" value="1"/>
</dbReference>
<dbReference type="AlphaFoldDB" id="A0ABD1ZAG5"/>
<protein>
    <recommendedName>
        <fullName evidence="7">DNA excision repair protein ERCC-1</fullName>
    </recommendedName>
</protein>
<dbReference type="InterPro" id="IPR011335">
    <property type="entry name" value="Restrct_endonuc-II-like"/>
</dbReference>
<gene>
    <name evidence="10" type="ORF">R1flu_012392</name>
</gene>
<keyword evidence="4" id="KW-0238">DNA-binding</keyword>
<feature type="compositionally biased region" description="Basic and acidic residues" evidence="8">
    <location>
        <begin position="378"/>
        <end position="392"/>
    </location>
</feature>
<dbReference type="GO" id="GO:0006310">
    <property type="term" value="P:DNA recombination"/>
    <property type="evidence" value="ECO:0007669"/>
    <property type="project" value="UniProtKB-ARBA"/>
</dbReference>
<feature type="region of interest" description="Disordered" evidence="8">
    <location>
        <begin position="67"/>
        <end position="90"/>
    </location>
</feature>
<evidence type="ECO:0000313" key="10">
    <source>
        <dbReference type="EMBL" id="KAL2644805.1"/>
    </source>
</evidence>
<comment type="similarity">
    <text evidence="2">Belongs to the ERCC1/RAD10/SWI10 family.</text>
</comment>
<dbReference type="InterPro" id="IPR004579">
    <property type="entry name" value="ERCC1/RAD10/SWI10"/>
</dbReference>
<feature type="compositionally biased region" description="Polar residues" evidence="8">
    <location>
        <begin position="416"/>
        <end position="426"/>
    </location>
</feature>
<comment type="subcellular location">
    <subcellularLocation>
        <location evidence="1">Nucleus</location>
    </subcellularLocation>
</comment>
<keyword evidence="11" id="KW-1185">Reference proteome</keyword>
<dbReference type="GO" id="GO:0005634">
    <property type="term" value="C:nucleus"/>
    <property type="evidence" value="ECO:0007669"/>
    <property type="project" value="UniProtKB-SubCell"/>
</dbReference>
<dbReference type="PANTHER" id="PTHR12749">
    <property type="entry name" value="EXCISION REPAIR CROSS-COMPLEMENTING 1 ERCC1"/>
    <property type="match status" value="1"/>
</dbReference>
<reference evidence="10 11" key="1">
    <citation type="submission" date="2024-09" db="EMBL/GenBank/DDBJ databases">
        <title>Chromosome-scale assembly of Riccia fluitans.</title>
        <authorList>
            <person name="Paukszto L."/>
            <person name="Sawicki J."/>
            <person name="Karawczyk K."/>
            <person name="Piernik-Szablinska J."/>
            <person name="Szczecinska M."/>
            <person name="Mazdziarz M."/>
        </authorList>
    </citation>
    <scope>NUCLEOTIDE SEQUENCE [LARGE SCALE GENOMIC DNA]</scope>
    <source>
        <strain evidence="10">Rf_01</strain>
        <tissue evidence="10">Aerial parts of the thallus</tissue>
    </source>
</reference>
<accession>A0ABD1ZAG5</accession>
<feature type="region of interest" description="Disordered" evidence="8">
    <location>
        <begin position="374"/>
        <end position="426"/>
    </location>
</feature>
<evidence type="ECO:0000256" key="6">
    <source>
        <dbReference type="ARBA" id="ARBA00023242"/>
    </source>
</evidence>
<dbReference type="Gene3D" id="1.10.150.20">
    <property type="entry name" value="5' to 3' exonuclease, C-terminal subdomain"/>
    <property type="match status" value="1"/>
</dbReference>
<comment type="caution">
    <text evidence="10">The sequence shown here is derived from an EMBL/GenBank/DDBJ whole genome shotgun (WGS) entry which is preliminary data.</text>
</comment>